<keyword evidence="1" id="KW-0472">Membrane</keyword>
<evidence type="ECO:0000313" key="4">
    <source>
        <dbReference type="Proteomes" id="UP001521222"/>
    </source>
</evidence>
<keyword evidence="2" id="KW-0732">Signal</keyword>
<proteinExistence type="predicted"/>
<keyword evidence="1" id="KW-1133">Transmembrane helix</keyword>
<feature type="signal peptide" evidence="2">
    <location>
        <begin position="1"/>
        <end position="18"/>
    </location>
</feature>
<feature type="chain" id="PRO_5046112123" evidence="2">
    <location>
        <begin position="19"/>
        <end position="501"/>
    </location>
</feature>
<organism evidence="3 4">
    <name type="scientific">Nothophoma quercina</name>
    <dbReference type="NCBI Taxonomy" id="749835"/>
    <lineage>
        <taxon>Eukaryota</taxon>
        <taxon>Fungi</taxon>
        <taxon>Dikarya</taxon>
        <taxon>Ascomycota</taxon>
        <taxon>Pezizomycotina</taxon>
        <taxon>Dothideomycetes</taxon>
        <taxon>Pleosporomycetidae</taxon>
        <taxon>Pleosporales</taxon>
        <taxon>Pleosporineae</taxon>
        <taxon>Didymellaceae</taxon>
        <taxon>Nothophoma</taxon>
    </lineage>
</organism>
<protein>
    <submittedName>
        <fullName evidence="3">Uncharacterized protein</fullName>
    </submittedName>
</protein>
<dbReference type="Gene3D" id="3.90.1720.10">
    <property type="entry name" value="endopeptidase domain like (from Nostoc punctiforme)"/>
    <property type="match status" value="1"/>
</dbReference>
<dbReference type="InterPro" id="IPR038765">
    <property type="entry name" value="Papain-like_cys_pep_sf"/>
</dbReference>
<reference evidence="3 4" key="1">
    <citation type="submission" date="2024-02" db="EMBL/GenBank/DDBJ databases">
        <title>De novo assembly and annotation of 12 fungi associated with fruit tree decline syndrome in Ontario, Canada.</title>
        <authorList>
            <person name="Sulman M."/>
            <person name="Ellouze W."/>
            <person name="Ilyukhin E."/>
        </authorList>
    </citation>
    <scope>NUCLEOTIDE SEQUENCE [LARGE SCALE GENOMIC DNA]</scope>
    <source>
        <strain evidence="3 4">M97-236</strain>
    </source>
</reference>
<dbReference type="EMBL" id="JAKIXB020000026">
    <property type="protein sequence ID" value="KAL1597427.1"/>
    <property type="molecule type" value="Genomic_DNA"/>
</dbReference>
<dbReference type="SUPFAM" id="SSF54001">
    <property type="entry name" value="Cysteine proteinases"/>
    <property type="match status" value="1"/>
</dbReference>
<keyword evidence="1" id="KW-0812">Transmembrane</keyword>
<feature type="transmembrane region" description="Helical" evidence="1">
    <location>
        <begin position="360"/>
        <end position="388"/>
    </location>
</feature>
<accession>A0ABR3QZ60</accession>
<name>A0ABR3QZ60_9PLEO</name>
<evidence type="ECO:0000256" key="1">
    <source>
        <dbReference type="SAM" id="Phobius"/>
    </source>
</evidence>
<gene>
    <name evidence="3" type="ORF">SLS59_007457</name>
</gene>
<evidence type="ECO:0000256" key="2">
    <source>
        <dbReference type="SAM" id="SignalP"/>
    </source>
</evidence>
<evidence type="ECO:0000313" key="3">
    <source>
        <dbReference type="EMBL" id="KAL1597427.1"/>
    </source>
</evidence>
<dbReference type="Proteomes" id="UP001521222">
    <property type="component" value="Unassembled WGS sequence"/>
</dbReference>
<sequence>MRFFGLPLASLFLSVVAAQDDFDFSDCSKDADVEKCTQKIDTVVEVAPSTSYFTKIACKDCPYAETWNEDSDDGKPESRIIHGDQELVSAALCQQSGGAFLRCKDAELTILCPQFFNITLADDTRSILVNGKKIFPTLNTIPNPPHISVQSLHPDFSYTNLTYATQCENPTCEVSKESRKISSGCKEWCQTLPLGRALVDYSYAAHIQKEEADAKIKYWEIVFDPIGGRNMPIAGAFGVSVPWKFDDPDRKSILIVVAGQPTKPGNRKPRPHNEDTGGLFEDGNLVSEEYEFSITSVSQVARRFEFETPALGFFGKIRRFFGGDVWKTEGELVYLSEEWGVWGKKGTLRNWVGEVFHSSFLGLFFIVIGSIVGGFLLLRIVHSLWLFAKQQSGLARWKGIDAVYSQLNQPEDEEGGEFRNDWTNEWDGAGRHRKSKGVTVNKTPKVNCVAQWNNGYCHVAWVTAVSGDWATMEDYNWKLEDNDKKKVKKSAFDNYIHLKKV</sequence>
<comment type="caution">
    <text evidence="3">The sequence shown here is derived from an EMBL/GenBank/DDBJ whole genome shotgun (WGS) entry which is preliminary data.</text>
</comment>
<keyword evidence="4" id="KW-1185">Reference proteome</keyword>